<protein>
    <submittedName>
        <fullName evidence="1">Uncharacterized protein</fullName>
    </submittedName>
</protein>
<evidence type="ECO:0000313" key="2">
    <source>
        <dbReference type="Proteomes" id="UP001293254"/>
    </source>
</evidence>
<reference evidence="1" key="1">
    <citation type="submission" date="2020-06" db="EMBL/GenBank/DDBJ databases">
        <authorList>
            <person name="Li T."/>
            <person name="Hu X."/>
            <person name="Zhang T."/>
            <person name="Song X."/>
            <person name="Zhang H."/>
            <person name="Dai N."/>
            <person name="Sheng W."/>
            <person name="Hou X."/>
            <person name="Wei L."/>
        </authorList>
    </citation>
    <scope>NUCLEOTIDE SEQUENCE</scope>
    <source>
        <strain evidence="1">3651</strain>
        <tissue evidence="1">Leaf</tissue>
    </source>
</reference>
<comment type="caution">
    <text evidence="1">The sequence shown here is derived from an EMBL/GenBank/DDBJ whole genome shotgun (WGS) entry which is preliminary data.</text>
</comment>
<name>A0AAE1YBE6_9LAMI</name>
<sequence length="145" mass="16169">MVLTAPFPLCAVNLKPYKRVFPTPLSPVWLRRFVPVVLCGRDPWVLCGWIEPEWLKGFVQPLGRRHLGGRGISTLGSGNLSHFGFLFIPCLIHSCFANLFRILQFFAGVKDAEHGEALATRFAVELCVQYGFGSCIVEGDCLFVI</sequence>
<organism evidence="1 2">
    <name type="scientific">Sesamum alatum</name>
    <dbReference type="NCBI Taxonomy" id="300844"/>
    <lineage>
        <taxon>Eukaryota</taxon>
        <taxon>Viridiplantae</taxon>
        <taxon>Streptophyta</taxon>
        <taxon>Embryophyta</taxon>
        <taxon>Tracheophyta</taxon>
        <taxon>Spermatophyta</taxon>
        <taxon>Magnoliopsida</taxon>
        <taxon>eudicotyledons</taxon>
        <taxon>Gunneridae</taxon>
        <taxon>Pentapetalae</taxon>
        <taxon>asterids</taxon>
        <taxon>lamiids</taxon>
        <taxon>Lamiales</taxon>
        <taxon>Pedaliaceae</taxon>
        <taxon>Sesamum</taxon>
    </lineage>
</organism>
<accession>A0AAE1YBE6</accession>
<keyword evidence="2" id="KW-1185">Reference proteome</keyword>
<dbReference type="AlphaFoldDB" id="A0AAE1YBE6"/>
<proteinExistence type="predicted"/>
<gene>
    <name evidence="1" type="ORF">Salat_1463200</name>
</gene>
<reference evidence="1" key="2">
    <citation type="journal article" date="2024" name="Plant">
        <title>Genomic evolution and insights into agronomic trait innovations of Sesamum species.</title>
        <authorList>
            <person name="Miao H."/>
            <person name="Wang L."/>
            <person name="Qu L."/>
            <person name="Liu H."/>
            <person name="Sun Y."/>
            <person name="Le M."/>
            <person name="Wang Q."/>
            <person name="Wei S."/>
            <person name="Zheng Y."/>
            <person name="Lin W."/>
            <person name="Duan Y."/>
            <person name="Cao H."/>
            <person name="Xiong S."/>
            <person name="Wang X."/>
            <person name="Wei L."/>
            <person name="Li C."/>
            <person name="Ma Q."/>
            <person name="Ju M."/>
            <person name="Zhao R."/>
            <person name="Li G."/>
            <person name="Mu C."/>
            <person name="Tian Q."/>
            <person name="Mei H."/>
            <person name="Zhang T."/>
            <person name="Gao T."/>
            <person name="Zhang H."/>
        </authorList>
    </citation>
    <scope>NUCLEOTIDE SEQUENCE</scope>
    <source>
        <strain evidence="1">3651</strain>
    </source>
</reference>
<dbReference type="EMBL" id="JACGWO010000005">
    <property type="protein sequence ID" value="KAK4426944.1"/>
    <property type="molecule type" value="Genomic_DNA"/>
</dbReference>
<dbReference type="Proteomes" id="UP001293254">
    <property type="component" value="Unassembled WGS sequence"/>
</dbReference>
<evidence type="ECO:0000313" key="1">
    <source>
        <dbReference type="EMBL" id="KAK4426944.1"/>
    </source>
</evidence>